<proteinExistence type="predicted"/>
<sequence>MDLDFVWLLISILYMFESEQNLKSIGVKIENLSKRCYTTLKVKPSYYMEESKIAIKDATQRNMVGTGTEDGTESPPIRATIKDVIKRNNTYIDGIWPATIYGNSSHRDGTIYKKRFYWKNEYSIDVTDRDEIQLQHAEVGKKEKGKENGQIKGNVWRMNQIKIQNS</sequence>
<evidence type="ECO:0000313" key="3">
    <source>
        <dbReference type="Proteomes" id="UP000604825"/>
    </source>
</evidence>
<feature type="chain" id="PRO_5032583795" evidence="1">
    <location>
        <begin position="19"/>
        <end position="166"/>
    </location>
</feature>
<dbReference type="OrthoDB" id="721718at2759"/>
<keyword evidence="3" id="KW-1185">Reference proteome</keyword>
<dbReference type="Proteomes" id="UP000604825">
    <property type="component" value="Unassembled WGS sequence"/>
</dbReference>
<keyword evidence="1" id="KW-0732">Signal</keyword>
<comment type="caution">
    <text evidence="2">The sequence shown here is derived from an EMBL/GenBank/DDBJ whole genome shotgun (WGS) entry which is preliminary data.</text>
</comment>
<gene>
    <name evidence="2" type="ORF">NCGR_LOCUS47121</name>
</gene>
<protein>
    <submittedName>
        <fullName evidence="2">Uncharacterized protein</fullName>
    </submittedName>
</protein>
<name>A0A811R2A1_9POAL</name>
<reference evidence="2" key="1">
    <citation type="submission" date="2020-10" db="EMBL/GenBank/DDBJ databases">
        <authorList>
            <person name="Han B."/>
            <person name="Lu T."/>
            <person name="Zhao Q."/>
            <person name="Huang X."/>
            <person name="Zhao Y."/>
        </authorList>
    </citation>
    <scope>NUCLEOTIDE SEQUENCE</scope>
</reference>
<organism evidence="2 3">
    <name type="scientific">Miscanthus lutarioriparius</name>
    <dbReference type="NCBI Taxonomy" id="422564"/>
    <lineage>
        <taxon>Eukaryota</taxon>
        <taxon>Viridiplantae</taxon>
        <taxon>Streptophyta</taxon>
        <taxon>Embryophyta</taxon>
        <taxon>Tracheophyta</taxon>
        <taxon>Spermatophyta</taxon>
        <taxon>Magnoliopsida</taxon>
        <taxon>Liliopsida</taxon>
        <taxon>Poales</taxon>
        <taxon>Poaceae</taxon>
        <taxon>PACMAD clade</taxon>
        <taxon>Panicoideae</taxon>
        <taxon>Andropogonodae</taxon>
        <taxon>Andropogoneae</taxon>
        <taxon>Saccharinae</taxon>
        <taxon>Miscanthus</taxon>
    </lineage>
</organism>
<evidence type="ECO:0000256" key="1">
    <source>
        <dbReference type="SAM" id="SignalP"/>
    </source>
</evidence>
<accession>A0A811R2A1</accession>
<evidence type="ECO:0000313" key="2">
    <source>
        <dbReference type="EMBL" id="CAD6263816.1"/>
    </source>
</evidence>
<feature type="signal peptide" evidence="1">
    <location>
        <begin position="1"/>
        <end position="18"/>
    </location>
</feature>
<dbReference type="EMBL" id="CAJGYO010000012">
    <property type="protein sequence ID" value="CAD6263816.1"/>
    <property type="molecule type" value="Genomic_DNA"/>
</dbReference>
<dbReference type="AlphaFoldDB" id="A0A811R2A1"/>